<dbReference type="PATRIC" id="fig|13035.3.peg.1083"/>
<dbReference type="InterPro" id="IPR050400">
    <property type="entry name" value="Bact_Cytoskel_RodZ"/>
</dbReference>
<keyword evidence="2" id="KW-0472">Membrane</keyword>
<keyword evidence="2" id="KW-1133">Transmembrane helix</keyword>
<dbReference type="OrthoDB" id="422634at2"/>
<accession>K9YS50</accession>
<dbReference type="Gene3D" id="1.10.260.40">
    <property type="entry name" value="lambda repressor-like DNA-binding domains"/>
    <property type="match status" value="1"/>
</dbReference>
<feature type="domain" description="Cytoskeleton protein RodZ-like C-terminal" evidence="3">
    <location>
        <begin position="188"/>
        <end position="256"/>
    </location>
</feature>
<dbReference type="Pfam" id="PF13464">
    <property type="entry name" value="RodZ_C"/>
    <property type="match status" value="1"/>
</dbReference>
<dbReference type="InterPro" id="IPR025194">
    <property type="entry name" value="RodZ-like_C"/>
</dbReference>
<evidence type="ECO:0000256" key="2">
    <source>
        <dbReference type="SAM" id="Phobius"/>
    </source>
</evidence>
<dbReference type="PANTHER" id="PTHR34475">
    <property type="match status" value="1"/>
</dbReference>
<protein>
    <recommendedName>
        <fullName evidence="3">Cytoskeleton protein RodZ-like C-terminal domain-containing protein</fullName>
    </recommendedName>
</protein>
<organism evidence="4 5">
    <name type="scientific">Dactylococcopsis salina (strain PCC 8305)</name>
    <name type="common">Myxobactron salinum</name>
    <dbReference type="NCBI Taxonomy" id="13035"/>
    <lineage>
        <taxon>Bacteria</taxon>
        <taxon>Bacillati</taxon>
        <taxon>Cyanobacteriota</taxon>
        <taxon>Cyanophyceae</taxon>
        <taxon>Nodosilineales</taxon>
        <taxon>Cymatolegaceae</taxon>
        <taxon>Dactylococcopsis</taxon>
    </lineage>
</organism>
<dbReference type="AlphaFoldDB" id="K9YS50"/>
<dbReference type="GO" id="GO:0003677">
    <property type="term" value="F:DNA binding"/>
    <property type="evidence" value="ECO:0007669"/>
    <property type="project" value="InterPro"/>
</dbReference>
<evidence type="ECO:0000313" key="4">
    <source>
        <dbReference type="EMBL" id="AFZ49694.1"/>
    </source>
</evidence>
<proteinExistence type="predicted"/>
<dbReference type="eggNOG" id="COG1426">
    <property type="taxonomic scope" value="Bacteria"/>
</dbReference>
<gene>
    <name evidence="4" type="ORF">Dacsa_0966</name>
</gene>
<dbReference type="EMBL" id="CP003944">
    <property type="protein sequence ID" value="AFZ49694.1"/>
    <property type="molecule type" value="Genomic_DNA"/>
</dbReference>
<dbReference type="STRING" id="13035.Dacsa_0966"/>
<dbReference type="Proteomes" id="UP000010482">
    <property type="component" value="Chromosome"/>
</dbReference>
<reference evidence="4" key="1">
    <citation type="submission" date="2012-04" db="EMBL/GenBank/DDBJ databases">
        <title>Finished genome of Dactylococcopsis salina PCC 8305.</title>
        <authorList>
            <consortium name="US DOE Joint Genome Institute"/>
            <person name="Gugger M."/>
            <person name="Coursin T."/>
            <person name="Rippka R."/>
            <person name="Tandeau De Marsac N."/>
            <person name="Huntemann M."/>
            <person name="Wei C.-L."/>
            <person name="Han J."/>
            <person name="Detter J.C."/>
            <person name="Han C."/>
            <person name="Tapia R."/>
            <person name="Daligault H."/>
            <person name="Chen A."/>
            <person name="Krypides N."/>
            <person name="Mavromatis K."/>
            <person name="Markowitz V."/>
            <person name="Szeto E."/>
            <person name="Ivanova N."/>
            <person name="Ovchinnikova G."/>
            <person name="Pagani I."/>
            <person name="Pati A."/>
            <person name="Goodwin L."/>
            <person name="Peters L."/>
            <person name="Pitluck S."/>
            <person name="Woyke T."/>
            <person name="Kerfeld C."/>
        </authorList>
    </citation>
    <scope>NUCLEOTIDE SEQUENCE [LARGE SCALE GENOMIC DNA]</scope>
    <source>
        <strain evidence="4">PCC 8305</strain>
    </source>
</reference>
<feature type="compositionally biased region" description="Polar residues" evidence="1">
    <location>
        <begin position="162"/>
        <end position="172"/>
    </location>
</feature>
<dbReference type="RefSeq" id="WP_015228704.1">
    <property type="nucleotide sequence ID" value="NC_019780.1"/>
</dbReference>
<feature type="region of interest" description="Disordered" evidence="1">
    <location>
        <begin position="159"/>
        <end position="181"/>
    </location>
</feature>
<evidence type="ECO:0000256" key="1">
    <source>
        <dbReference type="SAM" id="MobiDB-lite"/>
    </source>
</evidence>
<evidence type="ECO:0000313" key="5">
    <source>
        <dbReference type="Proteomes" id="UP000010482"/>
    </source>
</evidence>
<sequence length="261" mass="29206">MFSEKQQAPPMTPQQQQVDKLKEIGSQMRQIREEKSISIDEIATKTRIQARLLVAIEEGNLDHLPEPVYVQGLIKQFAEALGLNGREYAEAFPIGRQTYTIEPSWRQLPAAQLRPLHLYLFYILLIVASVSGLSYLVESHTTQENAEPQTNQEQIVEKPIEDNNSPPQLASTTPPPEKTQEHPIEIKVSIKKDSWVRVTSDGEEIYEGILATGETQKWTGEEKLTLRAGNAGGVVVEYNQQSPTVLGESGEVKQVTYSPSN</sequence>
<name>K9YS50_DACS8</name>
<dbReference type="PANTHER" id="PTHR34475:SF1">
    <property type="entry name" value="CYTOSKELETON PROTEIN RODZ"/>
    <property type="match status" value="1"/>
</dbReference>
<dbReference type="HOGENOM" id="CLU_047530_1_1_3"/>
<dbReference type="Pfam" id="PF13413">
    <property type="entry name" value="HTH_25"/>
    <property type="match status" value="1"/>
</dbReference>
<keyword evidence="2" id="KW-0812">Transmembrane</keyword>
<dbReference type="KEGG" id="dsl:Dacsa_0966"/>
<feature type="transmembrane region" description="Helical" evidence="2">
    <location>
        <begin position="116"/>
        <end position="137"/>
    </location>
</feature>
<dbReference type="InterPro" id="IPR010982">
    <property type="entry name" value="Lambda_DNA-bd_dom_sf"/>
</dbReference>
<keyword evidence="5" id="KW-1185">Reference proteome</keyword>
<evidence type="ECO:0000259" key="3">
    <source>
        <dbReference type="Pfam" id="PF13464"/>
    </source>
</evidence>